<dbReference type="Gramene" id="PGSC0003DMT400095010">
    <property type="protein sequence ID" value="PGSC0003DMT400095010"/>
    <property type="gene ID" value="PGSC0003DMG400044581"/>
</dbReference>
<dbReference type="InParanoid" id="M1DVD7"/>
<sequence>MAPTRDKAPVGDAPKNEANPAHHEEVEEDVEVEEEENIRQEEEVQAETTCIPPLDPLLAQKIMPFLEGLVGLGVLSFVQATQAPANPHVAITAPKVGGTGFNEAFFHPLLGLVMIGNEH</sequence>
<dbReference type="HOGENOM" id="CLU_059105_2_0_1"/>
<organism evidence="2 3">
    <name type="scientific">Solanum tuberosum</name>
    <name type="common">Potato</name>
    <dbReference type="NCBI Taxonomy" id="4113"/>
    <lineage>
        <taxon>Eukaryota</taxon>
        <taxon>Viridiplantae</taxon>
        <taxon>Streptophyta</taxon>
        <taxon>Embryophyta</taxon>
        <taxon>Tracheophyta</taxon>
        <taxon>Spermatophyta</taxon>
        <taxon>Magnoliopsida</taxon>
        <taxon>eudicotyledons</taxon>
        <taxon>Gunneridae</taxon>
        <taxon>Pentapetalae</taxon>
        <taxon>asterids</taxon>
        <taxon>lamiids</taxon>
        <taxon>Solanales</taxon>
        <taxon>Solanaceae</taxon>
        <taxon>Solanoideae</taxon>
        <taxon>Solaneae</taxon>
        <taxon>Solanum</taxon>
    </lineage>
</organism>
<dbReference type="AlphaFoldDB" id="M1DVD7"/>
<name>M1DVD7_SOLTU</name>
<dbReference type="Proteomes" id="UP000011115">
    <property type="component" value="Unassembled WGS sequence"/>
</dbReference>
<feature type="region of interest" description="Disordered" evidence="1">
    <location>
        <begin position="1"/>
        <end position="48"/>
    </location>
</feature>
<keyword evidence="3" id="KW-1185">Reference proteome</keyword>
<protein>
    <submittedName>
        <fullName evidence="2">Uncharacterized protein</fullName>
    </submittedName>
</protein>
<feature type="compositionally biased region" description="Acidic residues" evidence="1">
    <location>
        <begin position="26"/>
        <end position="36"/>
    </location>
</feature>
<evidence type="ECO:0000313" key="2">
    <source>
        <dbReference type="EnsemblPlants" id="PGSC0003DMT400095010"/>
    </source>
</evidence>
<reference evidence="3" key="1">
    <citation type="journal article" date="2011" name="Nature">
        <title>Genome sequence and analysis of the tuber crop potato.</title>
        <authorList>
            <consortium name="The Potato Genome Sequencing Consortium"/>
        </authorList>
    </citation>
    <scope>NUCLEOTIDE SEQUENCE [LARGE SCALE GENOMIC DNA]</scope>
    <source>
        <strain evidence="3">cv. DM1-3 516 R44</strain>
    </source>
</reference>
<dbReference type="PaxDb" id="4113-PGSC0003DMT400095010"/>
<evidence type="ECO:0000313" key="3">
    <source>
        <dbReference type="Proteomes" id="UP000011115"/>
    </source>
</evidence>
<dbReference type="EnsemblPlants" id="PGSC0003DMT400095010">
    <property type="protein sequence ID" value="PGSC0003DMT400095010"/>
    <property type="gene ID" value="PGSC0003DMG400044581"/>
</dbReference>
<proteinExistence type="predicted"/>
<evidence type="ECO:0000256" key="1">
    <source>
        <dbReference type="SAM" id="MobiDB-lite"/>
    </source>
</evidence>
<reference evidence="2" key="2">
    <citation type="submission" date="2015-06" db="UniProtKB">
        <authorList>
            <consortium name="EnsemblPlants"/>
        </authorList>
    </citation>
    <scope>IDENTIFICATION</scope>
    <source>
        <strain evidence="2">DM1-3 516 R44</strain>
    </source>
</reference>
<accession>M1DVD7</accession>